<evidence type="ECO:0000259" key="3">
    <source>
        <dbReference type="Pfam" id="PF20710"/>
    </source>
</evidence>
<dbReference type="EMBL" id="JALLPB020000178">
    <property type="protein sequence ID" value="KAL3815865.1"/>
    <property type="molecule type" value="Genomic_DNA"/>
</dbReference>
<protein>
    <recommendedName>
        <fullName evidence="3">DUF6824 domain-containing protein</fullName>
    </recommendedName>
</protein>
<dbReference type="Proteomes" id="UP001530377">
    <property type="component" value="Unassembled WGS sequence"/>
</dbReference>
<evidence type="ECO:0000313" key="4">
    <source>
        <dbReference type="EMBL" id="KAL3815865.1"/>
    </source>
</evidence>
<dbReference type="Pfam" id="PF20710">
    <property type="entry name" value="DUF6824"/>
    <property type="match status" value="2"/>
</dbReference>
<organism evidence="4 5">
    <name type="scientific">Cyclostephanos tholiformis</name>
    <dbReference type="NCBI Taxonomy" id="382380"/>
    <lineage>
        <taxon>Eukaryota</taxon>
        <taxon>Sar</taxon>
        <taxon>Stramenopiles</taxon>
        <taxon>Ochrophyta</taxon>
        <taxon>Bacillariophyta</taxon>
        <taxon>Coscinodiscophyceae</taxon>
        <taxon>Thalassiosirophycidae</taxon>
        <taxon>Stephanodiscales</taxon>
        <taxon>Stephanodiscaceae</taxon>
        <taxon>Cyclostephanos</taxon>
    </lineage>
</organism>
<proteinExistence type="predicted"/>
<evidence type="ECO:0000256" key="1">
    <source>
        <dbReference type="SAM" id="Coils"/>
    </source>
</evidence>
<reference evidence="4 5" key="1">
    <citation type="submission" date="2024-10" db="EMBL/GenBank/DDBJ databases">
        <title>Updated reference genomes for cyclostephanoid diatoms.</title>
        <authorList>
            <person name="Roberts W.R."/>
            <person name="Alverson A.J."/>
        </authorList>
    </citation>
    <scope>NUCLEOTIDE SEQUENCE [LARGE SCALE GENOMIC DNA]</scope>
    <source>
        <strain evidence="4 5">AJA228-03</strain>
    </source>
</reference>
<accession>A0ABD3RV02</accession>
<feature type="region of interest" description="Disordered" evidence="2">
    <location>
        <begin position="235"/>
        <end position="271"/>
    </location>
</feature>
<keyword evidence="5" id="KW-1185">Reference proteome</keyword>
<gene>
    <name evidence="4" type="ORF">ACHAXA_010255</name>
</gene>
<evidence type="ECO:0000313" key="5">
    <source>
        <dbReference type="Proteomes" id="UP001530377"/>
    </source>
</evidence>
<sequence>MSAAIAAAVGRVVAGVAAVVVAPSLLICRHRRRRNKGTGRSAGDSIDILHGEACCGAGGKDAHLTQRLSAIRDIYGAAHAKRTQKRQIKQDGSLDAVEGRRMVQDVKEGRVDSPRVRQDLPTADYLDLSPERWAIAHPQIEKVLDLIEEAHALEDDSSGRDVPSLQRAAFKYREAVYTIKSFVEQLERRGGYESADARNSMKGLVEEIEQYEMKAEELDAQARSSASSFLDGALASEVSSSARDSEPRPLPPTEGEVYDDDTSSGVPSQESVAKCHEMISYTKSRVKQLDRQGGSYESIMKQCDSREKTWSHAEWFTEQGWEEEEEDDITLDDHELFLDGDDHPDSESIAGIVPQCEPLLAQESTSDEPPHSTSVSIACPLIEKQRSGSRKSSNGFCTTKKTQAKKKKTNIKLPPPKNNPRCISDMSRATQKKNRSTKIDRSQQIEPSQDDVLCGRGEHTNKNRGNIRYREKARELRPRYLQGTNEEKKNIIEELIKTVTVNGYHFLKKEGKNWYKIINPEVKVGQLLREKSRKKNDMMEQSAPASPSSVAMIGQHSIEPVGIESEEWKNGHYYESLSTEFFDETMTIDDSTKCQPHLINHRRVIDVSRPIKYTEGDVLFGRGEAIKNHQGNILFRENARELLPRYLNCSKDDKTKVAEELMDTVTRNGHHFLEKGPDGNWYNVLGNAPRRKASQAFRDAFRAVVTDVQSIIKEWPGDDDPRSNDAFRVVYNDLQSTSDECSVDYDSTSDDCKLDDDIEKFFDCLSEDEKKILSLIISRSDG</sequence>
<comment type="caution">
    <text evidence="4">The sequence shown here is derived from an EMBL/GenBank/DDBJ whole genome shotgun (WGS) entry which is preliminary data.</text>
</comment>
<feature type="region of interest" description="Disordered" evidence="2">
    <location>
        <begin position="384"/>
        <end position="459"/>
    </location>
</feature>
<dbReference type="AlphaFoldDB" id="A0ABD3RV02"/>
<feature type="coiled-coil region" evidence="1">
    <location>
        <begin position="194"/>
        <end position="221"/>
    </location>
</feature>
<dbReference type="InterPro" id="IPR049227">
    <property type="entry name" value="DUF6824"/>
</dbReference>
<keyword evidence="1" id="KW-0175">Coiled coil</keyword>
<feature type="domain" description="DUF6824" evidence="3">
    <location>
        <begin position="451"/>
        <end position="530"/>
    </location>
</feature>
<name>A0ABD3RV02_9STRA</name>
<evidence type="ECO:0000256" key="2">
    <source>
        <dbReference type="SAM" id="MobiDB-lite"/>
    </source>
</evidence>
<feature type="domain" description="DUF6824" evidence="3">
    <location>
        <begin position="617"/>
        <end position="699"/>
    </location>
</feature>